<accession>A0A8G2FF41</accession>
<keyword evidence="4" id="KW-1185">Reference proteome</keyword>
<dbReference type="Gene3D" id="3.40.50.300">
    <property type="entry name" value="P-loop containing nucleotide triphosphate hydrolases"/>
    <property type="match status" value="1"/>
</dbReference>
<feature type="compositionally biased region" description="Low complexity" evidence="1">
    <location>
        <begin position="354"/>
        <end position="365"/>
    </location>
</feature>
<dbReference type="Pfam" id="PF13519">
    <property type="entry name" value="VWA_2"/>
    <property type="match status" value="1"/>
</dbReference>
<organism evidence="3 4">
    <name type="scientific">Acidiphilium rubrum</name>
    <dbReference type="NCBI Taxonomy" id="526"/>
    <lineage>
        <taxon>Bacteria</taxon>
        <taxon>Pseudomonadati</taxon>
        <taxon>Pseudomonadota</taxon>
        <taxon>Alphaproteobacteria</taxon>
        <taxon>Acetobacterales</taxon>
        <taxon>Acidocellaceae</taxon>
        <taxon>Acidiphilium</taxon>
    </lineage>
</organism>
<dbReference type="Proteomes" id="UP000186308">
    <property type="component" value="Unassembled WGS sequence"/>
</dbReference>
<dbReference type="Gene3D" id="1.10.8.80">
    <property type="entry name" value="Magnesium chelatase subunit I, C-Terminal domain"/>
    <property type="match status" value="1"/>
</dbReference>
<dbReference type="OrthoDB" id="9775079at2"/>
<dbReference type="PROSITE" id="PS50234">
    <property type="entry name" value="VWFA"/>
    <property type="match status" value="1"/>
</dbReference>
<evidence type="ECO:0000313" key="3">
    <source>
        <dbReference type="EMBL" id="SIQ16963.1"/>
    </source>
</evidence>
<dbReference type="Pfam" id="PF17863">
    <property type="entry name" value="AAA_lid_2"/>
    <property type="match status" value="1"/>
</dbReference>
<gene>
    <name evidence="3" type="ORF">SAMN05421828_10288</name>
</gene>
<evidence type="ECO:0000259" key="2">
    <source>
        <dbReference type="PROSITE" id="PS50234"/>
    </source>
</evidence>
<protein>
    <submittedName>
        <fullName evidence="3">Protoporphyrin IX magnesium-chelatase</fullName>
    </submittedName>
</protein>
<dbReference type="SUPFAM" id="SSF52540">
    <property type="entry name" value="P-loop containing nucleoside triphosphate hydrolases"/>
    <property type="match status" value="1"/>
</dbReference>
<dbReference type="SUPFAM" id="SSF53300">
    <property type="entry name" value="vWA-like"/>
    <property type="match status" value="1"/>
</dbReference>
<dbReference type="RefSeq" id="WP_029311407.1">
    <property type="nucleotide sequence ID" value="NZ_FTNE01000002.1"/>
</dbReference>
<dbReference type="InterPro" id="IPR027417">
    <property type="entry name" value="P-loop_NTPase"/>
</dbReference>
<feature type="region of interest" description="Disordered" evidence="1">
    <location>
        <begin position="337"/>
        <end position="365"/>
    </location>
</feature>
<dbReference type="EMBL" id="FTNE01000002">
    <property type="protein sequence ID" value="SIQ16963.1"/>
    <property type="molecule type" value="Genomic_DNA"/>
</dbReference>
<feature type="region of interest" description="Disordered" evidence="1">
    <location>
        <begin position="256"/>
        <end position="305"/>
    </location>
</feature>
<proteinExistence type="predicted"/>
<feature type="compositionally biased region" description="Pro residues" evidence="1">
    <location>
        <begin position="260"/>
        <end position="271"/>
    </location>
</feature>
<dbReference type="AlphaFoldDB" id="A0A8G2FF41"/>
<evidence type="ECO:0000256" key="1">
    <source>
        <dbReference type="SAM" id="MobiDB-lite"/>
    </source>
</evidence>
<dbReference type="InterPro" id="IPR036465">
    <property type="entry name" value="vWFA_dom_sf"/>
</dbReference>
<dbReference type="Gene3D" id="3.40.50.410">
    <property type="entry name" value="von Willebrand factor, type A domain"/>
    <property type="match status" value="1"/>
</dbReference>
<comment type="caution">
    <text evidence="3">The sequence shown here is derived from an EMBL/GenBank/DDBJ whole genome shotgun (WGS) entry which is preliminary data.</text>
</comment>
<evidence type="ECO:0000313" key="4">
    <source>
        <dbReference type="Proteomes" id="UP000186308"/>
    </source>
</evidence>
<reference evidence="3 4" key="1">
    <citation type="submission" date="2017-01" db="EMBL/GenBank/DDBJ databases">
        <authorList>
            <person name="Varghese N."/>
            <person name="Submissions S."/>
        </authorList>
    </citation>
    <scope>NUCLEOTIDE SEQUENCE [LARGE SCALE GENOMIC DNA]</scope>
    <source>
        <strain evidence="3 4">ATCC 35905</strain>
    </source>
</reference>
<dbReference type="InterPro" id="IPR002035">
    <property type="entry name" value="VWF_A"/>
</dbReference>
<feature type="domain" description="VWFA" evidence="2">
    <location>
        <begin position="420"/>
        <end position="600"/>
    </location>
</feature>
<dbReference type="PANTHER" id="PTHR43473:SF2">
    <property type="entry name" value="MAGNESIUM-CHELATASE SUBUNIT CHLD, CHLOROPLASTIC"/>
    <property type="match status" value="1"/>
</dbReference>
<dbReference type="InterPro" id="IPR041628">
    <property type="entry name" value="ChlI/MoxR_AAA_lid"/>
</dbReference>
<dbReference type="PANTHER" id="PTHR43473">
    <property type="entry name" value="MAGNESIUM-CHELATASE SUBUNIT CHLD, CHLOROPLASTIC"/>
    <property type="match status" value="1"/>
</dbReference>
<name>A0A8G2FF41_ACIRU</name>
<dbReference type="NCBIfam" id="NF009943">
    <property type="entry name" value="PRK13406.1"/>
    <property type="match status" value="1"/>
</dbReference>
<dbReference type="SMART" id="SM00327">
    <property type="entry name" value="VWA"/>
    <property type="match status" value="1"/>
</dbReference>
<sequence length="601" mass="62057">MSPLPAPRKPTRDAGLAACLFAIDPVGLGGMVIRSRIGPARDGFLSRLRGLLPSATPVRRLPTHITDDRLLGGLDLAGTLSFGSRIVATGLLAEVDGGVVVIPMAERLDRALVGKLAAALDRGVVSVARDGVMSERDARFGVVALDEGIGDDEAAPGALCDRLAFVLDETMLNDDFVWPGARAIARARGRLAGIVAGDDTAIALCRTAAALGIDSLRAPILALRAARAAAALAGRRSIDEADAILAARLILAPRATTLPAPEPPPEPPSEPPTESQNEPDEPPPEAREAQADDQPQDEPPPGDASEELAERVLDAARSALPLDLLAALAMLGGPRRAASAASGKTPIAQGGVRGRPAGVRPGRPGNGARLALIDTLRAAAPMQPLRRRERAAQNPGPMPRVLVRAEDFRIKRFIAPVRTVAIFAVDASGSSALNRLAEAKGAIQILLADCYVRRDQVALIAFRNRTAELLLPPTGALARARRSLAALPGGGATPLALGIDAACAMGIAERRRGASPLIVLLTDGGANIGRDGKPGREAAGRDARAAAQACAAAGLAGMVIDTAPRRSGFAAELARLMNGRYLPLPYADAAALSNAVRAQAA</sequence>